<gene>
    <name evidence="1" type="ORF">Dpo_2c05630</name>
</gene>
<sequence length="304" mass="35720">MQLKSPKKISLLLPTRNRLFLVKRLFESIVKHTADKDNLEIVLCLDDDDFQSHSIEDNRLNLIKIVGPKATMGELNTRSLEASSGDIIMLINDDLVVCTPGWDEIIRKLAENIYDEVYLVYPDDMEKANLSTFPVMSRKTCEILSQPYPKQYDALFIDDHIFDIFTRLKHLGKNRIYFLNNIKFDHRHFIDGKVRPDANYIHKNRYKDYITFISLIYLRQLSAIRLKAFIDHEKLIDFPDRIEILDPPAGMIEAVTRYSWLFLKDYGLPMRSRLRWFIRFTKYYAAMKVGVGFLKAKTYSLYGS</sequence>
<proteinExistence type="predicted"/>
<dbReference type="Proteomes" id="UP000014216">
    <property type="component" value="Unassembled WGS sequence"/>
</dbReference>
<accession>S0G0F0</accession>
<keyword evidence="2" id="KW-1185">Reference proteome</keyword>
<reference evidence="1 2" key="1">
    <citation type="journal article" date="2013" name="Genome Announc.">
        <title>Draft Genome Sequence of Desulfotignum phosphitoxidans DSM 13687 Strain FiPS-3.</title>
        <authorList>
            <person name="Poehlein A."/>
            <person name="Daniel R."/>
            <person name="Simeonova D.D."/>
        </authorList>
    </citation>
    <scope>NUCLEOTIDE SEQUENCE [LARGE SCALE GENOMIC DNA]</scope>
    <source>
        <strain evidence="1 2">DSM 13687</strain>
    </source>
</reference>
<dbReference type="SUPFAM" id="SSF53448">
    <property type="entry name" value="Nucleotide-diphospho-sugar transferases"/>
    <property type="match status" value="1"/>
</dbReference>
<evidence type="ECO:0000313" key="2">
    <source>
        <dbReference type="Proteomes" id="UP000014216"/>
    </source>
</evidence>
<evidence type="ECO:0000313" key="1">
    <source>
        <dbReference type="EMBL" id="EMS80858.1"/>
    </source>
</evidence>
<dbReference type="OrthoDB" id="272466at2"/>
<dbReference type="AlphaFoldDB" id="S0G0F0"/>
<dbReference type="CDD" id="cd00761">
    <property type="entry name" value="Glyco_tranf_GTA_type"/>
    <property type="match status" value="1"/>
</dbReference>
<dbReference type="InterPro" id="IPR029044">
    <property type="entry name" value="Nucleotide-diphossugar_trans"/>
</dbReference>
<protein>
    <recommendedName>
        <fullName evidence="3">Glycosyltransferase 2-like domain-containing protein</fullName>
    </recommendedName>
</protein>
<dbReference type="RefSeq" id="WP_006965167.1">
    <property type="nucleotide sequence ID" value="NZ_APJX01000002.1"/>
</dbReference>
<organism evidence="1 2">
    <name type="scientific">Desulfotignum phosphitoxidans DSM 13687</name>
    <dbReference type="NCBI Taxonomy" id="1286635"/>
    <lineage>
        <taxon>Bacteria</taxon>
        <taxon>Pseudomonadati</taxon>
        <taxon>Thermodesulfobacteriota</taxon>
        <taxon>Desulfobacteria</taxon>
        <taxon>Desulfobacterales</taxon>
        <taxon>Desulfobacteraceae</taxon>
        <taxon>Desulfotignum</taxon>
    </lineage>
</organism>
<name>S0G0F0_9BACT</name>
<comment type="caution">
    <text evidence="1">The sequence shown here is derived from an EMBL/GenBank/DDBJ whole genome shotgun (WGS) entry which is preliminary data.</text>
</comment>
<dbReference type="Gene3D" id="3.90.550.10">
    <property type="entry name" value="Spore Coat Polysaccharide Biosynthesis Protein SpsA, Chain A"/>
    <property type="match status" value="1"/>
</dbReference>
<evidence type="ECO:0008006" key="3">
    <source>
        <dbReference type="Google" id="ProtNLM"/>
    </source>
</evidence>
<dbReference type="EMBL" id="APJX01000002">
    <property type="protein sequence ID" value="EMS80858.1"/>
    <property type="molecule type" value="Genomic_DNA"/>
</dbReference>